<evidence type="ECO:0000256" key="1">
    <source>
        <dbReference type="ARBA" id="ARBA00004141"/>
    </source>
</evidence>
<dbReference type="OMA" id="CLYCREN"/>
<dbReference type="PhylomeDB" id="D2A1X8"/>
<feature type="transmembrane region" description="Helical" evidence="6">
    <location>
        <begin position="246"/>
        <end position="268"/>
    </location>
</feature>
<dbReference type="PIRSF" id="PIRSF005799">
    <property type="entry name" value="UDP-gal_transpt"/>
    <property type="match status" value="1"/>
</dbReference>
<evidence type="ECO:0000256" key="4">
    <source>
        <dbReference type="ARBA" id="ARBA00022989"/>
    </source>
</evidence>
<dbReference type="STRING" id="7070.D2A1X8"/>
<keyword evidence="5 6" id="KW-0472">Membrane</keyword>
<feature type="transmembrane region" description="Helical" evidence="6">
    <location>
        <begin position="206"/>
        <end position="226"/>
    </location>
</feature>
<dbReference type="GO" id="GO:0000139">
    <property type="term" value="C:Golgi membrane"/>
    <property type="evidence" value="ECO:0000318"/>
    <property type="project" value="GO_Central"/>
</dbReference>
<dbReference type="Proteomes" id="UP000007266">
    <property type="component" value="Linkage group 4"/>
</dbReference>
<evidence type="ECO:0000256" key="6">
    <source>
        <dbReference type="SAM" id="Phobius"/>
    </source>
</evidence>
<proteinExistence type="predicted"/>
<feature type="transmembrane region" description="Helical" evidence="6">
    <location>
        <begin position="12"/>
        <end position="33"/>
    </location>
</feature>
<evidence type="ECO:0000313" key="7">
    <source>
        <dbReference type="EMBL" id="EFA02069.1"/>
    </source>
</evidence>
<evidence type="ECO:0000256" key="2">
    <source>
        <dbReference type="ARBA" id="ARBA00022597"/>
    </source>
</evidence>
<protein>
    <submittedName>
        <fullName evidence="7">CMP-sialic acid transporter-like Protein</fullName>
    </submittedName>
</protein>
<comment type="subcellular location">
    <subcellularLocation>
        <location evidence="1">Membrane</location>
        <topology evidence="1">Multi-pass membrane protein</topology>
    </subcellularLocation>
</comment>
<dbReference type="NCBIfam" id="TIGR00803">
    <property type="entry name" value="nst"/>
    <property type="match status" value="1"/>
</dbReference>
<accession>D2A1X8</accession>
<dbReference type="AlphaFoldDB" id="D2A1X8"/>
<feature type="transmembrane region" description="Helical" evidence="6">
    <location>
        <begin position="301"/>
        <end position="318"/>
    </location>
</feature>
<keyword evidence="2" id="KW-0762">Sugar transport</keyword>
<feature type="transmembrane region" description="Helical" evidence="6">
    <location>
        <begin position="88"/>
        <end position="109"/>
    </location>
</feature>
<keyword evidence="3 6" id="KW-0812">Transmembrane</keyword>
<dbReference type="HOGENOM" id="CLU_024645_5_0_1"/>
<dbReference type="EMBL" id="KQ971338">
    <property type="protein sequence ID" value="EFA02069.1"/>
    <property type="molecule type" value="Genomic_DNA"/>
</dbReference>
<dbReference type="InParanoid" id="D2A1X8"/>
<dbReference type="PANTHER" id="PTHR10231">
    <property type="entry name" value="NUCLEOTIDE-SUGAR TRANSMEMBRANE TRANSPORTER"/>
    <property type="match status" value="1"/>
</dbReference>
<evidence type="ECO:0000256" key="3">
    <source>
        <dbReference type="ARBA" id="ARBA00022692"/>
    </source>
</evidence>
<dbReference type="GO" id="GO:0005459">
    <property type="term" value="F:UDP-galactose transmembrane transporter activity"/>
    <property type="evidence" value="ECO:0000318"/>
    <property type="project" value="GO_Central"/>
</dbReference>
<dbReference type="Pfam" id="PF04142">
    <property type="entry name" value="Nuc_sug_transp"/>
    <property type="match status" value="1"/>
</dbReference>
<evidence type="ECO:0000256" key="5">
    <source>
        <dbReference type="ARBA" id="ARBA00023136"/>
    </source>
</evidence>
<organism evidence="7 8">
    <name type="scientific">Tribolium castaneum</name>
    <name type="common">Red flour beetle</name>
    <dbReference type="NCBI Taxonomy" id="7070"/>
    <lineage>
        <taxon>Eukaryota</taxon>
        <taxon>Metazoa</taxon>
        <taxon>Ecdysozoa</taxon>
        <taxon>Arthropoda</taxon>
        <taxon>Hexapoda</taxon>
        <taxon>Insecta</taxon>
        <taxon>Pterygota</taxon>
        <taxon>Neoptera</taxon>
        <taxon>Endopterygota</taxon>
        <taxon>Coleoptera</taxon>
        <taxon>Polyphaga</taxon>
        <taxon>Cucujiformia</taxon>
        <taxon>Tenebrionidae</taxon>
        <taxon>Tenebrionidae incertae sedis</taxon>
        <taxon>Tribolium</taxon>
    </lineage>
</organism>
<evidence type="ECO:0000313" key="8">
    <source>
        <dbReference type="Proteomes" id="UP000007266"/>
    </source>
</evidence>
<reference evidence="7 8" key="1">
    <citation type="journal article" date="2008" name="Nature">
        <title>The genome of the model beetle and pest Tribolium castaneum.</title>
        <authorList>
            <consortium name="Tribolium Genome Sequencing Consortium"/>
            <person name="Richards S."/>
            <person name="Gibbs R.A."/>
            <person name="Weinstock G.M."/>
            <person name="Brown S.J."/>
            <person name="Denell R."/>
            <person name="Beeman R.W."/>
            <person name="Gibbs R."/>
            <person name="Beeman R.W."/>
            <person name="Brown S.J."/>
            <person name="Bucher G."/>
            <person name="Friedrich M."/>
            <person name="Grimmelikhuijzen C.J."/>
            <person name="Klingler M."/>
            <person name="Lorenzen M."/>
            <person name="Richards S."/>
            <person name="Roth S."/>
            <person name="Schroder R."/>
            <person name="Tautz D."/>
            <person name="Zdobnov E.M."/>
            <person name="Muzny D."/>
            <person name="Gibbs R.A."/>
            <person name="Weinstock G.M."/>
            <person name="Attaway T."/>
            <person name="Bell S."/>
            <person name="Buhay C.J."/>
            <person name="Chandrabose M.N."/>
            <person name="Chavez D."/>
            <person name="Clerk-Blankenburg K.P."/>
            <person name="Cree A."/>
            <person name="Dao M."/>
            <person name="Davis C."/>
            <person name="Chacko J."/>
            <person name="Dinh H."/>
            <person name="Dugan-Rocha S."/>
            <person name="Fowler G."/>
            <person name="Garner T.T."/>
            <person name="Garnes J."/>
            <person name="Gnirke A."/>
            <person name="Hawes A."/>
            <person name="Hernandez J."/>
            <person name="Hines S."/>
            <person name="Holder M."/>
            <person name="Hume J."/>
            <person name="Jhangiani S.N."/>
            <person name="Joshi V."/>
            <person name="Khan Z.M."/>
            <person name="Jackson L."/>
            <person name="Kovar C."/>
            <person name="Kowis A."/>
            <person name="Lee S."/>
            <person name="Lewis L.R."/>
            <person name="Margolis J."/>
            <person name="Morgan M."/>
            <person name="Nazareth L.V."/>
            <person name="Nguyen N."/>
            <person name="Okwuonu G."/>
            <person name="Parker D."/>
            <person name="Richards S."/>
            <person name="Ruiz S.J."/>
            <person name="Santibanez J."/>
            <person name="Savard J."/>
            <person name="Scherer S.E."/>
            <person name="Schneider B."/>
            <person name="Sodergren E."/>
            <person name="Tautz D."/>
            <person name="Vattahil S."/>
            <person name="Villasana D."/>
            <person name="White C.S."/>
            <person name="Wright R."/>
            <person name="Park Y."/>
            <person name="Beeman R.W."/>
            <person name="Lord J."/>
            <person name="Oppert B."/>
            <person name="Lorenzen M."/>
            <person name="Brown S."/>
            <person name="Wang L."/>
            <person name="Savard J."/>
            <person name="Tautz D."/>
            <person name="Richards S."/>
            <person name="Weinstock G."/>
            <person name="Gibbs R.A."/>
            <person name="Liu Y."/>
            <person name="Worley K."/>
            <person name="Weinstock G."/>
            <person name="Elsik C.G."/>
            <person name="Reese J.T."/>
            <person name="Elhaik E."/>
            <person name="Landan G."/>
            <person name="Graur D."/>
            <person name="Arensburger P."/>
            <person name="Atkinson P."/>
            <person name="Beeman R.W."/>
            <person name="Beidler J."/>
            <person name="Brown S.J."/>
            <person name="Demuth J.P."/>
            <person name="Drury D.W."/>
            <person name="Du Y.Z."/>
            <person name="Fujiwara H."/>
            <person name="Lorenzen M."/>
            <person name="Maselli V."/>
            <person name="Osanai M."/>
            <person name="Park Y."/>
            <person name="Robertson H.M."/>
            <person name="Tu Z."/>
            <person name="Wang J.J."/>
            <person name="Wang S."/>
            <person name="Richards S."/>
            <person name="Song H."/>
            <person name="Zhang L."/>
            <person name="Sodergren E."/>
            <person name="Werner D."/>
            <person name="Stanke M."/>
            <person name="Morgenstern B."/>
            <person name="Solovyev V."/>
            <person name="Kosarev P."/>
            <person name="Brown G."/>
            <person name="Chen H.C."/>
            <person name="Ermolaeva O."/>
            <person name="Hlavina W."/>
            <person name="Kapustin Y."/>
            <person name="Kiryutin B."/>
            <person name="Kitts P."/>
            <person name="Maglott D."/>
            <person name="Pruitt K."/>
            <person name="Sapojnikov V."/>
            <person name="Souvorov A."/>
            <person name="Mackey A.J."/>
            <person name="Waterhouse R.M."/>
            <person name="Wyder S."/>
            <person name="Zdobnov E.M."/>
            <person name="Zdobnov E.M."/>
            <person name="Wyder S."/>
            <person name="Kriventseva E.V."/>
            <person name="Kadowaki T."/>
            <person name="Bork P."/>
            <person name="Aranda M."/>
            <person name="Bao R."/>
            <person name="Beermann A."/>
            <person name="Berns N."/>
            <person name="Bolognesi R."/>
            <person name="Bonneton F."/>
            <person name="Bopp D."/>
            <person name="Brown S.J."/>
            <person name="Bucher G."/>
            <person name="Butts T."/>
            <person name="Chaumot A."/>
            <person name="Denell R.E."/>
            <person name="Ferrier D.E."/>
            <person name="Friedrich M."/>
            <person name="Gordon C.M."/>
            <person name="Jindra M."/>
            <person name="Klingler M."/>
            <person name="Lan Q."/>
            <person name="Lattorff H.M."/>
            <person name="Laudet V."/>
            <person name="von Levetsow C."/>
            <person name="Liu Z."/>
            <person name="Lutz R."/>
            <person name="Lynch J.A."/>
            <person name="da Fonseca R.N."/>
            <person name="Posnien N."/>
            <person name="Reuter R."/>
            <person name="Roth S."/>
            <person name="Savard J."/>
            <person name="Schinko J.B."/>
            <person name="Schmitt C."/>
            <person name="Schoppmeier M."/>
            <person name="Schroder R."/>
            <person name="Shippy T.D."/>
            <person name="Simonnet F."/>
            <person name="Marques-Souza H."/>
            <person name="Tautz D."/>
            <person name="Tomoyasu Y."/>
            <person name="Trauner J."/>
            <person name="Van der Zee M."/>
            <person name="Vervoort M."/>
            <person name="Wittkopp N."/>
            <person name="Wimmer E.A."/>
            <person name="Yang X."/>
            <person name="Jones A.K."/>
            <person name="Sattelle D.B."/>
            <person name="Ebert P.R."/>
            <person name="Nelson D."/>
            <person name="Scott J.G."/>
            <person name="Beeman R.W."/>
            <person name="Muthukrishnan S."/>
            <person name="Kramer K.J."/>
            <person name="Arakane Y."/>
            <person name="Beeman R.W."/>
            <person name="Zhu Q."/>
            <person name="Hogenkamp D."/>
            <person name="Dixit R."/>
            <person name="Oppert B."/>
            <person name="Jiang H."/>
            <person name="Zou Z."/>
            <person name="Marshall J."/>
            <person name="Elpidina E."/>
            <person name="Vinokurov K."/>
            <person name="Oppert C."/>
            <person name="Zou Z."/>
            <person name="Evans J."/>
            <person name="Lu Z."/>
            <person name="Zhao P."/>
            <person name="Sumathipala N."/>
            <person name="Altincicek B."/>
            <person name="Vilcinskas A."/>
            <person name="Williams M."/>
            <person name="Hultmark D."/>
            <person name="Hetru C."/>
            <person name="Jiang H."/>
            <person name="Grimmelikhuijzen C.J."/>
            <person name="Hauser F."/>
            <person name="Cazzamali G."/>
            <person name="Williamson M."/>
            <person name="Park Y."/>
            <person name="Li B."/>
            <person name="Tanaka Y."/>
            <person name="Predel R."/>
            <person name="Neupert S."/>
            <person name="Schachtner J."/>
            <person name="Verleyen P."/>
            <person name="Raible F."/>
            <person name="Bork P."/>
            <person name="Friedrich M."/>
            <person name="Walden K.K."/>
            <person name="Robertson H.M."/>
            <person name="Angeli S."/>
            <person name="Foret S."/>
            <person name="Bucher G."/>
            <person name="Schuetz S."/>
            <person name="Maleszka R."/>
            <person name="Wimmer E.A."/>
            <person name="Beeman R.W."/>
            <person name="Lorenzen M."/>
            <person name="Tomoyasu Y."/>
            <person name="Miller S.C."/>
            <person name="Grossmann D."/>
            <person name="Bucher G."/>
        </authorList>
    </citation>
    <scope>NUCLEOTIDE SEQUENCE [LARGE SCALE GENOMIC DNA]</scope>
    <source>
        <strain evidence="7 8">Georgia GA2</strain>
    </source>
</reference>
<name>D2A1X8_TRICA</name>
<dbReference type="FunCoup" id="D2A1X8">
    <property type="interactions" value="560"/>
</dbReference>
<dbReference type="eggNOG" id="KOG2234">
    <property type="taxonomic scope" value="Eukaryota"/>
</dbReference>
<keyword evidence="8" id="KW-1185">Reference proteome</keyword>
<sequence>MSTFSWIELFPTKLSFVIFLAYILLFVGQGILVTASQKADNQYDYNIITVVLLTEVLKLIVSTLLYCKDNSPKSLVNNIVENRKVLGLYFVPALLYCFYNNLAFVNLSVFDPTTYYLLLQLRVVVTGILFQVIFSKTLSKKQWLSLLILTFGCMLKQINFTNQEKKSFISFDIVGLNGIFILLQIFCSCLAGVYNEYLLKKQGADVNIFIQNVFMYLDSIVCNVVLLSVRVSLSSAFTYENISKVFHYKVLLVMFNNAAIGIVTSFFLKTLNSILKTFASALELVLTAILSYLFFRIAIHLNTVLAIGAVMYAVYLYSQNPVSSKASSRQSDQIALIKSEQV</sequence>
<dbReference type="GO" id="GO:0055085">
    <property type="term" value="P:transmembrane transport"/>
    <property type="evidence" value="ECO:0000318"/>
    <property type="project" value="GO_Central"/>
</dbReference>
<keyword evidence="4 6" id="KW-1133">Transmembrane helix</keyword>
<keyword evidence="2" id="KW-0813">Transport</keyword>
<dbReference type="OrthoDB" id="419167at2759"/>
<gene>
    <name evidence="7" type="primary">AUGUSTUS-3.0.2_07703</name>
    <name evidence="7" type="ORF">TcasGA2_TC007703</name>
</gene>
<feature type="transmembrane region" description="Helical" evidence="6">
    <location>
        <begin position="115"/>
        <end position="134"/>
    </location>
</feature>
<feature type="transmembrane region" description="Helical" evidence="6">
    <location>
        <begin position="45"/>
        <end position="67"/>
    </location>
</feature>
<reference evidence="7 8" key="2">
    <citation type="journal article" date="2010" name="Nucleic Acids Res.">
        <title>BeetleBase in 2010: revisions to provide comprehensive genomic information for Tribolium castaneum.</title>
        <authorList>
            <person name="Kim H.S."/>
            <person name="Murphy T."/>
            <person name="Xia J."/>
            <person name="Caragea D."/>
            <person name="Park Y."/>
            <person name="Beeman R.W."/>
            <person name="Lorenzen M.D."/>
            <person name="Butcher S."/>
            <person name="Manak J.R."/>
            <person name="Brown S.J."/>
        </authorList>
    </citation>
    <scope>GENOME REANNOTATION</scope>
    <source>
        <strain evidence="7 8">Georgia GA2</strain>
    </source>
</reference>
<feature type="transmembrane region" description="Helical" evidence="6">
    <location>
        <begin position="173"/>
        <end position="194"/>
    </location>
</feature>
<dbReference type="InterPro" id="IPR007271">
    <property type="entry name" value="Nuc_sug_transpt"/>
</dbReference>
<feature type="transmembrane region" description="Helical" evidence="6">
    <location>
        <begin position="143"/>
        <end position="161"/>
    </location>
</feature>